<dbReference type="PROSITE" id="PS50910">
    <property type="entry name" value="HEPN"/>
    <property type="match status" value="1"/>
</dbReference>
<organism evidence="2 3">
    <name type="scientific">Saccharolobus shibatae (strain ATCC 51178 / DSM 5389 / JCM 8931 / NBRC 15437 / B12)</name>
    <name type="common">Sulfolobus shibatae</name>
    <dbReference type="NCBI Taxonomy" id="523848"/>
    <lineage>
        <taxon>Archaea</taxon>
        <taxon>Thermoproteota</taxon>
        <taxon>Thermoprotei</taxon>
        <taxon>Sulfolobales</taxon>
        <taxon>Sulfolobaceae</taxon>
        <taxon>Saccharolobus</taxon>
    </lineage>
</organism>
<dbReference type="AlphaFoldDB" id="A0A8F5BQF2"/>
<dbReference type="InterPro" id="IPR007842">
    <property type="entry name" value="HEPN_dom"/>
</dbReference>
<dbReference type="Pfam" id="PF05168">
    <property type="entry name" value="HEPN"/>
    <property type="match status" value="1"/>
</dbReference>
<dbReference type="OrthoDB" id="359241at2157"/>
<evidence type="ECO:0000313" key="3">
    <source>
        <dbReference type="Proteomes" id="UP000694018"/>
    </source>
</evidence>
<accession>A0A8F5BQF2</accession>
<dbReference type="GeneID" id="65563770"/>
<gene>
    <name evidence="2" type="ORF">J5U23_02294</name>
</gene>
<evidence type="ECO:0000313" key="2">
    <source>
        <dbReference type="EMBL" id="QXJ29425.1"/>
    </source>
</evidence>
<protein>
    <submittedName>
        <fullName evidence="2">Nucleotidyltransferase domain protein</fullName>
    </submittedName>
</protein>
<name>A0A8F5BQF2_SACSH</name>
<dbReference type="KEGG" id="sshi:J5U23_02294"/>
<feature type="domain" description="HEPN" evidence="1">
    <location>
        <begin position="7"/>
        <end position="119"/>
    </location>
</feature>
<proteinExistence type="predicted"/>
<dbReference type="Proteomes" id="UP000694018">
    <property type="component" value="Chromosome"/>
</dbReference>
<dbReference type="EMBL" id="CP077717">
    <property type="protein sequence ID" value="QXJ29425.1"/>
    <property type="molecule type" value="Genomic_DNA"/>
</dbReference>
<reference evidence="2" key="1">
    <citation type="journal article" date="2021" name="Environ. Microbiol.">
        <title>New insights into the diversity and evolution of the archaeal mobilome from three complete genomes of Saccharolobus shibatae.</title>
        <authorList>
            <person name="Medvedeva S."/>
            <person name="Brandt D."/>
            <person name="Cvirkaite-Krupovic V."/>
            <person name="Liu Y."/>
            <person name="Severinov K."/>
            <person name="Ishino S."/>
            <person name="Ishino Y."/>
            <person name="Prangishvili D."/>
            <person name="Kalinowski J."/>
            <person name="Krupovic M."/>
        </authorList>
    </citation>
    <scope>NUCLEOTIDE SEQUENCE</scope>
    <source>
        <strain evidence="2">B12</strain>
    </source>
</reference>
<dbReference type="RefSeq" id="WP_218258264.1">
    <property type="nucleotide sequence ID" value="NZ_CP077717.1"/>
</dbReference>
<dbReference type="SMART" id="SM00748">
    <property type="entry name" value="HEPN"/>
    <property type="match status" value="1"/>
</dbReference>
<sequence>MDYKDWLVQAIEDLDVARILIEGGKYFASAFYSQQAVEKALKAFILFIGKDPGKTHSLTELLSIIENEGFEIPQKIKEDIMVISPHFIISRYPDAANGIPAKQYNKTISIDIYNRSKEVIEWLKESLR</sequence>
<evidence type="ECO:0000259" key="1">
    <source>
        <dbReference type="PROSITE" id="PS50910"/>
    </source>
</evidence>